<comment type="caution">
    <text evidence="9">The sequence shown here is derived from an EMBL/GenBank/DDBJ whole genome shotgun (WGS) entry which is preliminary data.</text>
</comment>
<dbReference type="InterPro" id="IPR044607">
    <property type="entry name" value="RKD-like"/>
</dbReference>
<dbReference type="InterPro" id="IPR003035">
    <property type="entry name" value="RWP-RK_dom"/>
</dbReference>
<keyword evidence="6" id="KW-0539">Nucleus</keyword>
<evidence type="ECO:0000256" key="5">
    <source>
        <dbReference type="ARBA" id="ARBA00023163"/>
    </source>
</evidence>
<feature type="region of interest" description="Disordered" evidence="7">
    <location>
        <begin position="238"/>
        <end position="263"/>
    </location>
</feature>
<feature type="region of interest" description="Disordered" evidence="7">
    <location>
        <begin position="1"/>
        <end position="29"/>
    </location>
</feature>
<evidence type="ECO:0000256" key="2">
    <source>
        <dbReference type="ARBA" id="ARBA00023015"/>
    </source>
</evidence>
<feature type="compositionally biased region" description="Basic and acidic residues" evidence="7">
    <location>
        <begin position="1"/>
        <end position="16"/>
    </location>
</feature>
<name>A0A9C7PWS2_9RHOD</name>
<protein>
    <recommendedName>
        <fullName evidence="8">RWP-RK domain-containing protein</fullName>
    </recommendedName>
</protein>
<keyword evidence="10" id="KW-1185">Reference proteome</keyword>
<reference evidence="9" key="2">
    <citation type="submission" date="2022-01" db="EMBL/GenBank/DDBJ databases">
        <authorList>
            <person name="Hirooka S."/>
            <person name="Miyagishima S.Y."/>
        </authorList>
    </citation>
    <scope>NUCLEOTIDE SEQUENCE</scope>
    <source>
        <strain evidence="9">NBRC 102759</strain>
    </source>
</reference>
<dbReference type="PANTHER" id="PTHR46373:SF2">
    <property type="entry name" value="RWP-RK DOMAIN-CONTAINING PROTEIN"/>
    <property type="match status" value="1"/>
</dbReference>
<feature type="compositionally biased region" description="Basic and acidic residues" evidence="7">
    <location>
        <begin position="249"/>
        <end position="259"/>
    </location>
</feature>
<feature type="domain" description="RWP-RK" evidence="8">
    <location>
        <begin position="243"/>
        <end position="334"/>
    </location>
</feature>
<dbReference type="Proteomes" id="UP001061958">
    <property type="component" value="Unassembled WGS sequence"/>
</dbReference>
<evidence type="ECO:0000313" key="9">
    <source>
        <dbReference type="EMBL" id="GJQ11969.1"/>
    </source>
</evidence>
<keyword evidence="3" id="KW-0175">Coiled coil</keyword>
<dbReference type="GO" id="GO:0003677">
    <property type="term" value="F:DNA binding"/>
    <property type="evidence" value="ECO:0007669"/>
    <property type="project" value="UniProtKB-KW"/>
</dbReference>
<comment type="function">
    <text evidence="1">Putative transcription factor.</text>
</comment>
<accession>A0A9C7PWS2</accession>
<dbReference type="PANTHER" id="PTHR46373">
    <property type="entry name" value="PROTEIN RKD4"/>
    <property type="match status" value="1"/>
</dbReference>
<organism evidence="9 10">
    <name type="scientific">Galdieria partita</name>
    <dbReference type="NCBI Taxonomy" id="83374"/>
    <lineage>
        <taxon>Eukaryota</taxon>
        <taxon>Rhodophyta</taxon>
        <taxon>Bangiophyceae</taxon>
        <taxon>Galdieriales</taxon>
        <taxon>Galdieriaceae</taxon>
        <taxon>Galdieria</taxon>
    </lineage>
</organism>
<proteinExistence type="predicted"/>
<dbReference type="EMBL" id="BQMJ01000029">
    <property type="protein sequence ID" value="GJQ11969.1"/>
    <property type="molecule type" value="Genomic_DNA"/>
</dbReference>
<feature type="compositionally biased region" description="Polar residues" evidence="7">
    <location>
        <begin position="238"/>
        <end position="248"/>
    </location>
</feature>
<dbReference type="PROSITE" id="PS51519">
    <property type="entry name" value="RWP_RK"/>
    <property type="match status" value="1"/>
</dbReference>
<dbReference type="Pfam" id="PF02042">
    <property type="entry name" value="RWP-RK"/>
    <property type="match status" value="1"/>
</dbReference>
<evidence type="ECO:0000256" key="1">
    <source>
        <dbReference type="ARBA" id="ARBA00004049"/>
    </source>
</evidence>
<dbReference type="AlphaFoldDB" id="A0A9C7PWS2"/>
<evidence type="ECO:0000256" key="4">
    <source>
        <dbReference type="ARBA" id="ARBA00023125"/>
    </source>
</evidence>
<keyword evidence="5" id="KW-0804">Transcription</keyword>
<evidence type="ECO:0000259" key="8">
    <source>
        <dbReference type="PROSITE" id="PS51519"/>
    </source>
</evidence>
<dbReference type="OrthoDB" id="6270329at2759"/>
<evidence type="ECO:0000256" key="7">
    <source>
        <dbReference type="SAM" id="MobiDB-lite"/>
    </source>
</evidence>
<evidence type="ECO:0000256" key="6">
    <source>
        <dbReference type="ARBA" id="ARBA00023242"/>
    </source>
</evidence>
<reference evidence="9" key="1">
    <citation type="journal article" date="2022" name="Proc. Natl. Acad. Sci. U.S.A.">
        <title>Life cycle and functional genomics of the unicellular red alga Galdieria for elucidating algal and plant evolution and industrial use.</title>
        <authorList>
            <person name="Hirooka S."/>
            <person name="Itabashi T."/>
            <person name="Ichinose T.M."/>
            <person name="Onuma R."/>
            <person name="Fujiwara T."/>
            <person name="Yamashita S."/>
            <person name="Jong L.W."/>
            <person name="Tomita R."/>
            <person name="Iwane A.H."/>
            <person name="Miyagishima S.Y."/>
        </authorList>
    </citation>
    <scope>NUCLEOTIDE SEQUENCE</scope>
    <source>
        <strain evidence="9">NBRC 102759</strain>
    </source>
</reference>
<evidence type="ECO:0000256" key="3">
    <source>
        <dbReference type="ARBA" id="ARBA00023054"/>
    </source>
</evidence>
<sequence length="567" mass="64034">MERKNPGIAESERLHQVLEPSPFSNSQEDRLAQKEWQDLRAVSGALNSWTNVSHAPDNLVAMSLQYQANPFPSQQPLWRSTEGQLDPGNFVNEQFTSSFQHSKALTGHGTFSSVQETLVGQNMNGLQGMPYVSPSRWTQPYWNMSGVPNIPPNRSVQAQTQSALQEPPMKASIPCFATNSPAFYNSSPGLKTSAMSPNIGNRKEASVMSNRNENTIDNDSGSDMAGHMSDSIVYQSEGDFSSDQNSVTSRDENMPETHHPSRRRERIDWNTLKNHFHLPMNEASAKLGVCVTVLKKICRRFGISRWPHRKLKSVARHIERQERAFSVAPGVENLSYDEVLDLCRKRPHKRSRLDSDLESTKSEGDMPDILLHFGEAKEKENIRTWKSSHSGIDIIAESSVLIPASTSSINDMFQEFDAKFSPMVDSSYKKEFYLIFETMNRIFDSFEPQMPLKVLECICNALKMGMWTCDYYGNRITERVGIENIPSFDLPFSVSTQVMDTPFLRAFESCYDSKATVKRCFRVLESAESGGLYIVGKYHFHDEQSSQGSDKPVVLWAMMVVSGNTRE</sequence>
<gene>
    <name evidence="9" type="ORF">GpartN1_g3760.t1</name>
</gene>
<evidence type="ECO:0000313" key="10">
    <source>
        <dbReference type="Proteomes" id="UP001061958"/>
    </source>
</evidence>
<keyword evidence="2" id="KW-0805">Transcription regulation</keyword>
<dbReference type="GO" id="GO:0003700">
    <property type="term" value="F:DNA-binding transcription factor activity"/>
    <property type="evidence" value="ECO:0007669"/>
    <property type="project" value="InterPro"/>
</dbReference>
<keyword evidence="4" id="KW-0238">DNA-binding</keyword>